<feature type="domain" description="RING-type" evidence="13">
    <location>
        <begin position="127"/>
        <end position="316"/>
    </location>
</feature>
<dbReference type="PROSITE" id="PS51873">
    <property type="entry name" value="TRIAD"/>
    <property type="match status" value="1"/>
</dbReference>
<accession>A0A915ER00</accession>
<protein>
    <recommendedName>
        <fullName evidence="3">RBR-type E3 ubiquitin transferase</fullName>
        <ecNumber evidence="3">2.3.2.31</ecNumber>
    </recommendedName>
</protein>
<dbReference type="InterPro" id="IPR017907">
    <property type="entry name" value="Znf_RING_CS"/>
</dbReference>
<evidence type="ECO:0000256" key="7">
    <source>
        <dbReference type="ARBA" id="ARBA00022771"/>
    </source>
</evidence>
<keyword evidence="8" id="KW-0833">Ubl conjugation pathway</keyword>
<keyword evidence="14" id="KW-1185">Reference proteome</keyword>
<dbReference type="InterPro" id="IPR048962">
    <property type="entry name" value="ARIH1-like_UBL"/>
</dbReference>
<reference evidence="15" key="1">
    <citation type="submission" date="2022-11" db="UniProtKB">
        <authorList>
            <consortium name="WormBaseParasite"/>
        </authorList>
    </citation>
    <scope>IDENTIFICATION</scope>
</reference>
<dbReference type="Proteomes" id="UP000887574">
    <property type="component" value="Unplaced"/>
</dbReference>
<evidence type="ECO:0000313" key="14">
    <source>
        <dbReference type="Proteomes" id="UP000887574"/>
    </source>
</evidence>
<dbReference type="GO" id="GO:0016567">
    <property type="term" value="P:protein ubiquitination"/>
    <property type="evidence" value="ECO:0007669"/>
    <property type="project" value="InterPro"/>
</dbReference>
<evidence type="ECO:0000256" key="9">
    <source>
        <dbReference type="ARBA" id="ARBA00022833"/>
    </source>
</evidence>
<dbReference type="GO" id="GO:0061630">
    <property type="term" value="F:ubiquitin protein ligase activity"/>
    <property type="evidence" value="ECO:0007669"/>
    <property type="project" value="UniProtKB-EC"/>
</dbReference>
<dbReference type="SMART" id="SM00647">
    <property type="entry name" value="IBR"/>
    <property type="match status" value="1"/>
</dbReference>
<evidence type="ECO:0000256" key="8">
    <source>
        <dbReference type="ARBA" id="ARBA00022786"/>
    </source>
</evidence>
<dbReference type="Gene3D" id="1.20.120.1750">
    <property type="match status" value="1"/>
</dbReference>
<sequence length="403" mass="46127">MSNHDLIYVEDDEDDREDTEEDCESDVAGEFLDSDEEDDTPGCSKASKKRNFQILNKEQVIGEMNKIAEDVAGVIGYPKSVCRTMLHRFKWNKEELLEKFCEEPSLNEFCGTPDVEPQSKKIKPERSYGYCIICDETKPLISLTCNHLFCFECWNSYLSTKVTGEGVSYITCPSTKCRTIIEDEMALSLIIDPDVKDSYKLLVINAFVKSSRMLKWCPGKGCTKVAKVNAIGSKSGTSLSTAFCSRNGSNNALMTVRRTTGLTHIPKTPKCKTAIEKNGGCNHMTCKSQTCKHEFCWICLDDWSKHNASYSCNRYNEEAKKKETTAQNSRAALQRYLHYYNRFKNHQNSLLLETKLYDEVEVKMKQMQDFTFSYVETQFLKQAVEVLHECRRTLMYTYAFAST</sequence>
<dbReference type="InterPro" id="IPR001841">
    <property type="entry name" value="Znf_RING"/>
</dbReference>
<feature type="compositionally biased region" description="Acidic residues" evidence="11">
    <location>
        <begin position="8"/>
        <end position="40"/>
    </location>
</feature>
<dbReference type="PANTHER" id="PTHR11685">
    <property type="entry name" value="RBR FAMILY RING FINGER AND IBR DOMAIN-CONTAINING"/>
    <property type="match status" value="1"/>
</dbReference>
<dbReference type="InterPro" id="IPR044066">
    <property type="entry name" value="TRIAD_supradom"/>
</dbReference>
<dbReference type="WBParaSite" id="jg9503">
    <property type="protein sequence ID" value="jg9503"/>
    <property type="gene ID" value="jg9503"/>
</dbReference>
<dbReference type="PROSITE" id="PS00518">
    <property type="entry name" value="ZF_RING_1"/>
    <property type="match status" value="1"/>
</dbReference>
<evidence type="ECO:0000256" key="3">
    <source>
        <dbReference type="ARBA" id="ARBA00012251"/>
    </source>
</evidence>
<dbReference type="InterPro" id="IPR031127">
    <property type="entry name" value="E3_UB_ligase_RBR"/>
</dbReference>
<keyword evidence="9" id="KW-0862">Zinc</keyword>
<comment type="catalytic activity">
    <reaction evidence="1">
        <text>[E2 ubiquitin-conjugating enzyme]-S-ubiquitinyl-L-cysteine + [acceptor protein]-L-lysine = [E2 ubiquitin-conjugating enzyme]-L-cysteine + [acceptor protein]-N(6)-ubiquitinyl-L-lysine.</text>
        <dbReference type="EC" id="2.3.2.31"/>
    </reaction>
</comment>
<dbReference type="SUPFAM" id="SSF57850">
    <property type="entry name" value="RING/U-box"/>
    <property type="match status" value="2"/>
</dbReference>
<keyword evidence="4" id="KW-0808">Transferase</keyword>
<keyword evidence="6" id="KW-0677">Repeat</keyword>
<name>A0A915ER00_9BILA</name>
<dbReference type="SMART" id="SM00184">
    <property type="entry name" value="RING"/>
    <property type="match status" value="2"/>
</dbReference>
<dbReference type="AlphaFoldDB" id="A0A915ER00"/>
<dbReference type="PROSITE" id="PS50089">
    <property type="entry name" value="ZF_RING_2"/>
    <property type="match status" value="1"/>
</dbReference>
<evidence type="ECO:0000256" key="10">
    <source>
        <dbReference type="PROSITE-ProRule" id="PRU00175"/>
    </source>
</evidence>
<keyword evidence="5" id="KW-0479">Metal-binding</keyword>
<dbReference type="Pfam" id="PF22191">
    <property type="entry name" value="IBR_1"/>
    <property type="match status" value="1"/>
</dbReference>
<organism evidence="14 15">
    <name type="scientific">Ditylenchus dipsaci</name>
    <dbReference type="NCBI Taxonomy" id="166011"/>
    <lineage>
        <taxon>Eukaryota</taxon>
        <taxon>Metazoa</taxon>
        <taxon>Ecdysozoa</taxon>
        <taxon>Nematoda</taxon>
        <taxon>Chromadorea</taxon>
        <taxon>Rhabditida</taxon>
        <taxon>Tylenchina</taxon>
        <taxon>Tylenchomorpha</taxon>
        <taxon>Sphaerularioidea</taxon>
        <taxon>Anguinidae</taxon>
        <taxon>Anguininae</taxon>
        <taxon>Ditylenchus</taxon>
    </lineage>
</organism>
<evidence type="ECO:0000256" key="5">
    <source>
        <dbReference type="ARBA" id="ARBA00022723"/>
    </source>
</evidence>
<evidence type="ECO:0000256" key="2">
    <source>
        <dbReference type="ARBA" id="ARBA00005884"/>
    </source>
</evidence>
<dbReference type="Pfam" id="PF19422">
    <property type="entry name" value="Ariadne"/>
    <property type="match status" value="1"/>
</dbReference>
<evidence type="ECO:0000259" key="12">
    <source>
        <dbReference type="PROSITE" id="PS50089"/>
    </source>
</evidence>
<dbReference type="InterPro" id="IPR002867">
    <property type="entry name" value="IBR_dom"/>
</dbReference>
<proteinExistence type="inferred from homology"/>
<dbReference type="GO" id="GO:0008270">
    <property type="term" value="F:zinc ion binding"/>
    <property type="evidence" value="ECO:0007669"/>
    <property type="project" value="UniProtKB-KW"/>
</dbReference>
<dbReference type="Pfam" id="PF21235">
    <property type="entry name" value="UBA_ARI1"/>
    <property type="match status" value="1"/>
</dbReference>
<evidence type="ECO:0000259" key="13">
    <source>
        <dbReference type="PROSITE" id="PS51873"/>
    </source>
</evidence>
<dbReference type="FunFam" id="1.20.120.1750:FF:000002">
    <property type="entry name" value="RBR-type E3 ubiquitin transferase"/>
    <property type="match status" value="1"/>
</dbReference>
<dbReference type="InterPro" id="IPR013083">
    <property type="entry name" value="Znf_RING/FYVE/PHD"/>
</dbReference>
<dbReference type="Gene3D" id="3.30.40.10">
    <property type="entry name" value="Zinc/RING finger domain, C3HC4 (zinc finger)"/>
    <property type="match status" value="1"/>
</dbReference>
<feature type="domain" description="RING-type" evidence="12">
    <location>
        <begin position="131"/>
        <end position="176"/>
    </location>
</feature>
<evidence type="ECO:0000313" key="15">
    <source>
        <dbReference type="WBParaSite" id="jg9503"/>
    </source>
</evidence>
<evidence type="ECO:0000256" key="4">
    <source>
        <dbReference type="ARBA" id="ARBA00022679"/>
    </source>
</evidence>
<evidence type="ECO:0000256" key="11">
    <source>
        <dbReference type="SAM" id="MobiDB-lite"/>
    </source>
</evidence>
<evidence type="ECO:0000256" key="1">
    <source>
        <dbReference type="ARBA" id="ARBA00001798"/>
    </source>
</evidence>
<dbReference type="EC" id="2.3.2.31" evidence="3"/>
<evidence type="ECO:0000256" key="6">
    <source>
        <dbReference type="ARBA" id="ARBA00022737"/>
    </source>
</evidence>
<feature type="region of interest" description="Disordered" evidence="11">
    <location>
        <begin position="1"/>
        <end position="45"/>
    </location>
</feature>
<comment type="similarity">
    <text evidence="2">Belongs to the RBR family. Ariadne subfamily.</text>
</comment>
<keyword evidence="7 10" id="KW-0863">Zinc-finger</keyword>
<dbReference type="InterPro" id="IPR045840">
    <property type="entry name" value="Ariadne"/>
</dbReference>